<reference evidence="2" key="2">
    <citation type="submission" date="2020-09" db="EMBL/GenBank/DDBJ databases">
        <authorList>
            <person name="Sun Q."/>
            <person name="Ohkuma M."/>
        </authorList>
    </citation>
    <scope>NUCLEOTIDE SEQUENCE</scope>
    <source>
        <strain evidence="2">JCM 15325</strain>
    </source>
</reference>
<name>A0A917S9S2_9BACL</name>
<evidence type="ECO:0000313" key="2">
    <source>
        <dbReference type="EMBL" id="GGL65656.1"/>
    </source>
</evidence>
<proteinExistence type="predicted"/>
<dbReference type="AlphaFoldDB" id="A0A917S9S2"/>
<protein>
    <submittedName>
        <fullName evidence="2">Nuclease</fullName>
    </submittedName>
</protein>
<dbReference type="PROSITE" id="PS50965">
    <property type="entry name" value="NERD"/>
    <property type="match status" value="1"/>
</dbReference>
<dbReference type="Proteomes" id="UP000654670">
    <property type="component" value="Unassembled WGS sequence"/>
</dbReference>
<accession>A0A917S9S2</accession>
<evidence type="ECO:0000259" key="1">
    <source>
        <dbReference type="PROSITE" id="PS50965"/>
    </source>
</evidence>
<dbReference type="RefSeq" id="WP_188805227.1">
    <property type="nucleotide sequence ID" value="NZ_BMOK01000024.1"/>
</dbReference>
<reference evidence="2" key="1">
    <citation type="journal article" date="2014" name="Int. J. Syst. Evol. Microbiol.">
        <title>Complete genome sequence of Corynebacterium casei LMG S-19264T (=DSM 44701T), isolated from a smear-ripened cheese.</title>
        <authorList>
            <consortium name="US DOE Joint Genome Institute (JGI-PGF)"/>
            <person name="Walter F."/>
            <person name="Albersmeier A."/>
            <person name="Kalinowski J."/>
            <person name="Ruckert C."/>
        </authorList>
    </citation>
    <scope>NUCLEOTIDE SEQUENCE</scope>
    <source>
        <strain evidence="2">JCM 15325</strain>
    </source>
</reference>
<sequence>MYLKPIRIPFQVRQFEILFQRLNPDSSKRQNVYSQMSKYLAGFKGEKSLDYPLSFLPPDEYLIFHNLRLFDGVHHFQIDFLILSPYFFLILEVKNITGRVSINNHQMIRSSGQIEEAFPNPVIQNARLKEQLSKWLLLRGCAGIPIQTLVVFSPSKSILQLDLTEQQNHICTSDFLPIRISSLRKQYPRTVVNPNTLHDLSKKLLNEHKDLELDIFKQTGAAAEEILTGVRCPKCEELAMSRHSTTWICPACSFESKIAQLTAINDYRHLFGQTVTNGQLRDFLQIPSDSVVRKMLHSYKFPHSGNFKQRTYFLEDHILEQIEKIVAKI</sequence>
<dbReference type="InterPro" id="IPR011528">
    <property type="entry name" value="NERD"/>
</dbReference>
<evidence type="ECO:0000313" key="3">
    <source>
        <dbReference type="Proteomes" id="UP000654670"/>
    </source>
</evidence>
<dbReference type="EMBL" id="BMOK01000024">
    <property type="protein sequence ID" value="GGL65656.1"/>
    <property type="molecule type" value="Genomic_DNA"/>
</dbReference>
<gene>
    <name evidence="2" type="ORF">GCM10007968_32060</name>
</gene>
<dbReference type="Pfam" id="PF08378">
    <property type="entry name" value="NERD"/>
    <property type="match status" value="1"/>
</dbReference>
<organism evidence="2 3">
    <name type="scientific">Sporolactobacillus putidus</name>
    <dbReference type="NCBI Taxonomy" id="492735"/>
    <lineage>
        <taxon>Bacteria</taxon>
        <taxon>Bacillati</taxon>
        <taxon>Bacillota</taxon>
        <taxon>Bacilli</taxon>
        <taxon>Bacillales</taxon>
        <taxon>Sporolactobacillaceae</taxon>
        <taxon>Sporolactobacillus</taxon>
    </lineage>
</organism>
<keyword evidence="3" id="KW-1185">Reference proteome</keyword>
<feature type="domain" description="NERD" evidence="1">
    <location>
        <begin position="41"/>
        <end position="155"/>
    </location>
</feature>
<comment type="caution">
    <text evidence="2">The sequence shown here is derived from an EMBL/GenBank/DDBJ whole genome shotgun (WGS) entry which is preliminary data.</text>
</comment>